<evidence type="ECO:0000259" key="2">
    <source>
        <dbReference type="PROSITE" id="PS50234"/>
    </source>
</evidence>
<keyword evidence="4" id="KW-1185">Reference proteome</keyword>
<dbReference type="PANTHER" id="PTHR10338">
    <property type="entry name" value="INTER-ALPHA-TRYPSIN INHIBITOR HEAVY CHAIN FAMILY MEMBER"/>
    <property type="match status" value="1"/>
</dbReference>
<dbReference type="InterPro" id="IPR002035">
    <property type="entry name" value="VWF_A"/>
</dbReference>
<sequence>MVGACGEADLSSPDGSTARVTTDEDPQSTFAMDVDTASYDYARNLIGQGSVPAPETVRPEEFVNAFRHPYPQPEGDGFSITMDGARLPSNHRAEGETRLLRVGLQTRADKTTTRQDARLTFVVDVSGSMADVGKLSVVKSALKAYAEQARPTDEVAIVTFSDEARILREMSPARDGLSADVDKLRSEGGTDLEKGLTRGYEVARAGFREGATNRVVLVSDALANIGSTEASPILTRVREAAAKQITLLGVGVGNDYGDRLMEELADGGDGFTVYISGEDDARDAFVNRLPATLTVRALDAKAQVTFDEDVVESYRLIGYDNRKLSAGEFRDDSVDGGEVMAGHSVTALYLVRLRPGAEGNVAHARLRWQDPQSRTPQESGSDVTVATLNLGYDDAAAGLQVSYVAAWFAEQLRHSEQAAEITRSDLITLAERAASRADDPAVTELATLIRNTRD</sequence>
<dbReference type="InterPro" id="IPR021908">
    <property type="entry name" value="YfbK_C"/>
</dbReference>
<dbReference type="Pfam" id="PF00092">
    <property type="entry name" value="VWA"/>
    <property type="match status" value="1"/>
</dbReference>
<comment type="caution">
    <text evidence="3">The sequence shown here is derived from an EMBL/GenBank/DDBJ whole genome shotgun (WGS) entry which is preliminary data.</text>
</comment>
<evidence type="ECO:0000313" key="3">
    <source>
        <dbReference type="EMBL" id="GID57157.1"/>
    </source>
</evidence>
<protein>
    <recommendedName>
        <fullName evidence="2">VWFA domain-containing protein</fullName>
    </recommendedName>
</protein>
<dbReference type="Gene3D" id="3.40.50.410">
    <property type="entry name" value="von Willebrand factor, type A domain"/>
    <property type="match status" value="1"/>
</dbReference>
<name>A0ABQ3XF92_9ACTN</name>
<reference evidence="3 4" key="1">
    <citation type="submission" date="2021-01" db="EMBL/GenBank/DDBJ databases">
        <title>Whole genome shotgun sequence of Actinoplanes couchii NBRC 106145.</title>
        <authorList>
            <person name="Komaki H."/>
            <person name="Tamura T."/>
        </authorList>
    </citation>
    <scope>NUCLEOTIDE SEQUENCE [LARGE SCALE GENOMIC DNA]</scope>
    <source>
        <strain evidence="3 4">NBRC 106145</strain>
    </source>
</reference>
<evidence type="ECO:0000313" key="4">
    <source>
        <dbReference type="Proteomes" id="UP000612282"/>
    </source>
</evidence>
<gene>
    <name evidence="3" type="ORF">Aco03nite_055610</name>
</gene>
<dbReference type="InterPro" id="IPR050934">
    <property type="entry name" value="ITIH"/>
</dbReference>
<organism evidence="3 4">
    <name type="scientific">Actinoplanes couchii</name>
    <dbReference type="NCBI Taxonomy" id="403638"/>
    <lineage>
        <taxon>Bacteria</taxon>
        <taxon>Bacillati</taxon>
        <taxon>Actinomycetota</taxon>
        <taxon>Actinomycetes</taxon>
        <taxon>Micromonosporales</taxon>
        <taxon>Micromonosporaceae</taxon>
        <taxon>Actinoplanes</taxon>
    </lineage>
</organism>
<feature type="domain" description="VWFA" evidence="2">
    <location>
        <begin position="118"/>
        <end position="289"/>
    </location>
</feature>
<dbReference type="RefSeq" id="WP_203799542.1">
    <property type="nucleotide sequence ID" value="NZ_BAAAQE010000092.1"/>
</dbReference>
<dbReference type="EMBL" id="BOMG01000068">
    <property type="protein sequence ID" value="GID57157.1"/>
    <property type="molecule type" value="Genomic_DNA"/>
</dbReference>
<dbReference type="Pfam" id="PF12034">
    <property type="entry name" value="YfbK_C"/>
    <property type="match status" value="1"/>
</dbReference>
<accession>A0ABQ3XF92</accession>
<dbReference type="Proteomes" id="UP000612282">
    <property type="component" value="Unassembled WGS sequence"/>
</dbReference>
<dbReference type="SMART" id="SM00327">
    <property type="entry name" value="VWA"/>
    <property type="match status" value="1"/>
</dbReference>
<proteinExistence type="predicted"/>
<dbReference type="PROSITE" id="PS50234">
    <property type="entry name" value="VWFA"/>
    <property type="match status" value="1"/>
</dbReference>
<dbReference type="InterPro" id="IPR022156">
    <property type="entry name" value="Uncharacterised_YfbK_N"/>
</dbReference>
<feature type="region of interest" description="Disordered" evidence="1">
    <location>
        <begin position="1"/>
        <end position="27"/>
    </location>
</feature>
<evidence type="ECO:0000256" key="1">
    <source>
        <dbReference type="SAM" id="MobiDB-lite"/>
    </source>
</evidence>
<dbReference type="PANTHER" id="PTHR10338:SF108">
    <property type="entry name" value="INTER-ALPHA-TRYPSIN INHIBITOR HEAVY CHAIN H4-LIKE PROTEIN"/>
    <property type="match status" value="1"/>
</dbReference>
<dbReference type="SUPFAM" id="SSF53300">
    <property type="entry name" value="vWA-like"/>
    <property type="match status" value="1"/>
</dbReference>
<dbReference type="InterPro" id="IPR036465">
    <property type="entry name" value="vWFA_dom_sf"/>
</dbReference>
<dbReference type="Pfam" id="PF12450">
    <property type="entry name" value="vWF_A"/>
    <property type="match status" value="1"/>
</dbReference>